<evidence type="ECO:0000256" key="1">
    <source>
        <dbReference type="PROSITE-ProRule" id="PRU00110"/>
    </source>
</evidence>
<dbReference type="InterPro" id="IPR036641">
    <property type="entry name" value="HPT_dom_sf"/>
</dbReference>
<protein>
    <recommendedName>
        <fullName evidence="2">HPt domain-containing protein</fullName>
    </recommendedName>
</protein>
<dbReference type="RefSeq" id="WP_172150426.1">
    <property type="nucleotide sequence ID" value="NZ_BAABID010000009.1"/>
</dbReference>
<proteinExistence type="predicted"/>
<comment type="caution">
    <text evidence="3">The sequence shown here is derived from an EMBL/GenBank/DDBJ whole genome shotgun (WGS) entry which is preliminary data.</text>
</comment>
<dbReference type="InterPro" id="IPR008207">
    <property type="entry name" value="Sig_transdc_His_kin_Hpt_dom"/>
</dbReference>
<dbReference type="SUPFAM" id="SSF47226">
    <property type="entry name" value="Histidine-containing phosphotransfer domain, HPT domain"/>
    <property type="match status" value="1"/>
</dbReference>
<dbReference type="PROSITE" id="PS50894">
    <property type="entry name" value="HPT"/>
    <property type="match status" value="1"/>
</dbReference>
<dbReference type="EMBL" id="BAABID010000009">
    <property type="protein sequence ID" value="GAA4729820.1"/>
    <property type="molecule type" value="Genomic_DNA"/>
</dbReference>
<comment type="caution">
    <text evidence="1">Lacks conserved residue(s) required for the propagation of feature annotation.</text>
</comment>
<evidence type="ECO:0000313" key="4">
    <source>
        <dbReference type="Proteomes" id="UP001500956"/>
    </source>
</evidence>
<reference evidence="4" key="1">
    <citation type="journal article" date="2019" name="Int. J. Syst. Evol. Microbiol.">
        <title>The Global Catalogue of Microorganisms (GCM) 10K type strain sequencing project: providing services to taxonomists for standard genome sequencing and annotation.</title>
        <authorList>
            <consortium name="The Broad Institute Genomics Platform"/>
            <consortium name="The Broad Institute Genome Sequencing Center for Infectious Disease"/>
            <person name="Wu L."/>
            <person name="Ma J."/>
        </authorList>
    </citation>
    <scope>NUCLEOTIDE SEQUENCE [LARGE SCALE GENOMIC DNA]</scope>
    <source>
        <strain evidence="4">JCM 18063</strain>
    </source>
</reference>
<gene>
    <name evidence="3" type="ORF">GCM10023216_21750</name>
</gene>
<sequence length="162" mass="17850">MTDSIEARGAEQDRDIEVMARAAVFPRTAARASVDHQPGDLMTVARAWHDLVEDLEGDERAVERFATIWLDLLPRRLAACRRALVAGDDDTARVRLLTLHSSAAMLGLDRFAKIAWRCQDALDASATGTSSARHLARDMIAEAQVSAGLVRTVLSQARWSKR</sequence>
<feature type="domain" description="HPt" evidence="2">
    <location>
        <begin position="58"/>
        <end position="157"/>
    </location>
</feature>
<organism evidence="3 4">
    <name type="scientific">Isoptericola chiayiensis</name>
    <dbReference type="NCBI Taxonomy" id="579446"/>
    <lineage>
        <taxon>Bacteria</taxon>
        <taxon>Bacillati</taxon>
        <taxon>Actinomycetota</taxon>
        <taxon>Actinomycetes</taxon>
        <taxon>Micrococcales</taxon>
        <taxon>Promicromonosporaceae</taxon>
        <taxon>Isoptericola</taxon>
    </lineage>
</organism>
<dbReference type="Pfam" id="PF01627">
    <property type="entry name" value="Hpt"/>
    <property type="match status" value="1"/>
</dbReference>
<evidence type="ECO:0000313" key="3">
    <source>
        <dbReference type="EMBL" id="GAA4729820.1"/>
    </source>
</evidence>
<keyword evidence="4" id="KW-1185">Reference proteome</keyword>
<dbReference type="Gene3D" id="1.20.120.160">
    <property type="entry name" value="HPT domain"/>
    <property type="match status" value="1"/>
</dbReference>
<evidence type="ECO:0000259" key="2">
    <source>
        <dbReference type="PROSITE" id="PS50894"/>
    </source>
</evidence>
<accession>A0ABP8YIE5</accession>
<name>A0ABP8YIE5_9MICO</name>
<dbReference type="Proteomes" id="UP001500956">
    <property type="component" value="Unassembled WGS sequence"/>
</dbReference>